<evidence type="ECO:0000313" key="1">
    <source>
        <dbReference type="EMBL" id="GAA5514927.1"/>
    </source>
</evidence>
<comment type="caution">
    <text evidence="1">The sequence shown here is derived from an EMBL/GenBank/DDBJ whole genome shotgun (WGS) entry which is preliminary data.</text>
</comment>
<keyword evidence="2" id="KW-1185">Reference proteome</keyword>
<sequence length="95" mass="10774">MTLITDATRNLNPWNLKEGDRCFQILIDCDTVLYGGQHIKYSGKVSVPEGKADHLEEAATIAFSIAQQDGLRAALMSYCAFYYYDEDEEGWVQFL</sequence>
<gene>
    <name evidence="1" type="ORF">Dcar01_03691</name>
</gene>
<proteinExistence type="predicted"/>
<reference evidence="1 2" key="1">
    <citation type="submission" date="2024-02" db="EMBL/GenBank/DDBJ databases">
        <title>Deinococcus carri NBRC 110142.</title>
        <authorList>
            <person name="Ichikawa N."/>
            <person name="Katano-Makiyama Y."/>
            <person name="Hidaka K."/>
        </authorList>
    </citation>
    <scope>NUCLEOTIDE SEQUENCE [LARGE SCALE GENOMIC DNA]</scope>
    <source>
        <strain evidence="1 2">NBRC 110142</strain>
    </source>
</reference>
<dbReference type="EMBL" id="BAABRP010000027">
    <property type="protein sequence ID" value="GAA5514927.1"/>
    <property type="molecule type" value="Genomic_DNA"/>
</dbReference>
<evidence type="ECO:0000313" key="2">
    <source>
        <dbReference type="Proteomes" id="UP001401887"/>
    </source>
</evidence>
<name>A0ABP9WFA2_9DEIO</name>
<accession>A0ABP9WFA2</accession>
<dbReference type="Proteomes" id="UP001401887">
    <property type="component" value="Unassembled WGS sequence"/>
</dbReference>
<protein>
    <submittedName>
        <fullName evidence="1">Uncharacterized protein</fullName>
    </submittedName>
</protein>
<organism evidence="1 2">
    <name type="scientific">Deinococcus carri</name>
    <dbReference type="NCBI Taxonomy" id="1211323"/>
    <lineage>
        <taxon>Bacteria</taxon>
        <taxon>Thermotogati</taxon>
        <taxon>Deinococcota</taxon>
        <taxon>Deinococci</taxon>
        <taxon>Deinococcales</taxon>
        <taxon>Deinococcaceae</taxon>
        <taxon>Deinococcus</taxon>
    </lineage>
</organism>
<dbReference type="RefSeq" id="WP_345468212.1">
    <property type="nucleotide sequence ID" value="NZ_BAABRP010000027.1"/>
</dbReference>